<evidence type="ECO:0000256" key="23">
    <source>
        <dbReference type="ARBA" id="ARBA00093478"/>
    </source>
</evidence>
<dbReference type="Pfam" id="PF00057">
    <property type="entry name" value="Ldl_recept_a"/>
    <property type="match status" value="1"/>
</dbReference>
<evidence type="ECO:0000256" key="21">
    <source>
        <dbReference type="ARBA" id="ARBA00073222"/>
    </source>
</evidence>
<keyword evidence="18 26" id="KW-1015">Disulfide bond</keyword>
<evidence type="ECO:0000256" key="16">
    <source>
        <dbReference type="ARBA" id="ARBA00023058"/>
    </source>
</evidence>
<evidence type="ECO:0000256" key="26">
    <source>
        <dbReference type="PROSITE-ProRule" id="PRU00302"/>
    </source>
</evidence>
<evidence type="ECO:0000256" key="22">
    <source>
        <dbReference type="ARBA" id="ARBA00093281"/>
    </source>
</evidence>
<evidence type="ECO:0000259" key="27">
    <source>
        <dbReference type="PROSITE" id="PS50287"/>
    </source>
</evidence>
<dbReference type="SUPFAM" id="SSF57424">
    <property type="entry name" value="LDL receptor-like module"/>
    <property type="match status" value="1"/>
</dbReference>
<dbReference type="InterPro" id="IPR040729">
    <property type="entry name" value="Kazal_3"/>
</dbReference>
<dbReference type="PANTHER" id="PTHR45742">
    <property type="entry name" value="COMPLEMENT COMPONENT C6"/>
    <property type="match status" value="1"/>
</dbReference>
<protein>
    <recommendedName>
        <fullName evidence="21">Complement component C7</fullName>
    </recommendedName>
</protein>
<dbReference type="EMBL" id="JAFBMS010000003">
    <property type="protein sequence ID" value="KAG9354029.1"/>
    <property type="molecule type" value="Genomic_DNA"/>
</dbReference>
<reference evidence="30" key="1">
    <citation type="thesis" date="2021" institute="BYU ScholarsArchive" country="Provo, UT, USA">
        <title>Applications of and Algorithms for Genome Assembly and Genomic Analyses with an Emphasis on Marine Teleosts.</title>
        <authorList>
            <person name="Pickett B.D."/>
        </authorList>
    </citation>
    <scope>NUCLEOTIDE SEQUENCE</scope>
    <source>
        <strain evidence="30">HI-2016</strain>
    </source>
</reference>
<dbReference type="InterPro" id="IPR035976">
    <property type="entry name" value="Sushi/SCR/CCP_sf"/>
</dbReference>
<evidence type="ECO:0000256" key="1">
    <source>
        <dbReference type="ARBA" id="ARBA00004276"/>
    </source>
</evidence>
<dbReference type="Gene3D" id="2.10.70.10">
    <property type="entry name" value="Complement Module, domain 1"/>
    <property type="match status" value="2"/>
</dbReference>
<evidence type="ECO:0000256" key="3">
    <source>
        <dbReference type="ARBA" id="ARBA00009214"/>
    </source>
</evidence>
<evidence type="ECO:0000256" key="24">
    <source>
        <dbReference type="PROSITE-ProRule" id="PRU00124"/>
    </source>
</evidence>
<keyword evidence="8" id="KW-0399">Innate immunity</keyword>
<dbReference type="Gene3D" id="2.20.100.10">
    <property type="entry name" value="Thrombospondin type-1 (TSP1) repeat"/>
    <property type="match status" value="2"/>
</dbReference>
<comment type="subunit">
    <text evidence="23">Monomer or dimer; as a C5b-7 complex it can also form multimeric rosettes. Component of the membrane attack complex (MAC), composed of complement C5b, C6, C7, C8A, C8B, C8G and multiple copies of the pore-forming subunit C9.</text>
</comment>
<feature type="disulfide bond" evidence="26">
    <location>
        <begin position="620"/>
        <end position="647"/>
    </location>
</feature>
<evidence type="ECO:0000256" key="19">
    <source>
        <dbReference type="ARBA" id="ARBA00023180"/>
    </source>
</evidence>
<dbReference type="InterPro" id="IPR020864">
    <property type="entry name" value="MACPF"/>
</dbReference>
<name>A0A8T2PRS8_9TELE</name>
<dbReference type="GO" id="GO:0045087">
    <property type="term" value="P:innate immune response"/>
    <property type="evidence" value="ECO:0007669"/>
    <property type="project" value="UniProtKB-KW"/>
</dbReference>
<evidence type="ECO:0000256" key="7">
    <source>
        <dbReference type="ARBA" id="ARBA00022537"/>
    </source>
</evidence>
<dbReference type="Proteomes" id="UP000824540">
    <property type="component" value="Unassembled WGS sequence"/>
</dbReference>
<keyword evidence="15" id="KW-0180">Complement pathway</keyword>
<keyword evidence="11" id="KW-0732">Signal</keyword>
<dbReference type="Pfam" id="PF01823">
    <property type="entry name" value="MACPF"/>
    <property type="match status" value="1"/>
</dbReference>
<dbReference type="InterPro" id="IPR002172">
    <property type="entry name" value="LDrepeatLR_classA_rpt"/>
</dbReference>
<evidence type="ECO:0000256" key="2">
    <source>
        <dbReference type="ARBA" id="ARBA00004613"/>
    </source>
</evidence>
<dbReference type="SMART" id="SM00057">
    <property type="entry name" value="FIMAC"/>
    <property type="match status" value="2"/>
</dbReference>
<dbReference type="PRINTS" id="PR00764">
    <property type="entry name" value="COMPLEMENTC9"/>
</dbReference>
<dbReference type="Gene3D" id="3.30.60.30">
    <property type="match status" value="2"/>
</dbReference>
<dbReference type="SMART" id="SM00457">
    <property type="entry name" value="MACPF"/>
    <property type="match status" value="1"/>
</dbReference>
<evidence type="ECO:0000313" key="30">
    <source>
        <dbReference type="EMBL" id="KAG9354029.1"/>
    </source>
</evidence>
<keyword evidence="4" id="KW-1134">Transmembrane beta strand</keyword>
<feature type="domain" description="Sushi" evidence="28">
    <location>
        <begin position="590"/>
        <end position="649"/>
    </location>
</feature>
<evidence type="ECO:0000256" key="12">
    <source>
        <dbReference type="ARBA" id="ARBA00022737"/>
    </source>
</evidence>
<evidence type="ECO:0000313" key="31">
    <source>
        <dbReference type="Proteomes" id="UP000824540"/>
    </source>
</evidence>
<dbReference type="GO" id="GO:0044218">
    <property type="term" value="C:other organism cell membrane"/>
    <property type="evidence" value="ECO:0007669"/>
    <property type="project" value="UniProtKB-KW"/>
</dbReference>
<dbReference type="InterPro" id="IPR036383">
    <property type="entry name" value="TSP1_rpt_sf"/>
</dbReference>
<evidence type="ECO:0000256" key="13">
    <source>
        <dbReference type="ARBA" id="ARBA00022852"/>
    </source>
</evidence>
<dbReference type="InterPro" id="IPR036055">
    <property type="entry name" value="LDL_receptor-like_sf"/>
</dbReference>
<organism evidence="30 31">
    <name type="scientific">Albula glossodonta</name>
    <name type="common">roundjaw bonefish</name>
    <dbReference type="NCBI Taxonomy" id="121402"/>
    <lineage>
        <taxon>Eukaryota</taxon>
        <taxon>Metazoa</taxon>
        <taxon>Chordata</taxon>
        <taxon>Craniata</taxon>
        <taxon>Vertebrata</taxon>
        <taxon>Euteleostomi</taxon>
        <taxon>Actinopterygii</taxon>
        <taxon>Neopterygii</taxon>
        <taxon>Teleostei</taxon>
        <taxon>Albuliformes</taxon>
        <taxon>Albulidae</taxon>
        <taxon>Albula</taxon>
    </lineage>
</organism>
<keyword evidence="9 26" id="KW-0768">Sushi</keyword>
<dbReference type="GO" id="GO:0031640">
    <property type="term" value="P:killing of cells of another organism"/>
    <property type="evidence" value="ECO:0007669"/>
    <property type="project" value="UniProtKB-KW"/>
</dbReference>
<feature type="disulfide bond" evidence="24">
    <location>
        <begin position="123"/>
        <end position="141"/>
    </location>
</feature>
<dbReference type="InterPro" id="IPR001862">
    <property type="entry name" value="MAC_perforin"/>
</dbReference>
<dbReference type="InterPro" id="IPR000884">
    <property type="entry name" value="TSP1_rpt"/>
</dbReference>
<evidence type="ECO:0000256" key="10">
    <source>
        <dbReference type="ARBA" id="ARBA00022692"/>
    </source>
</evidence>
<dbReference type="SUPFAM" id="SSF82895">
    <property type="entry name" value="TSP-1 type 1 repeat"/>
    <property type="match status" value="2"/>
</dbReference>
<keyword evidence="5" id="KW-0964">Secreted</keyword>
<dbReference type="PROSITE" id="PS01209">
    <property type="entry name" value="LDLRA_1"/>
    <property type="match status" value="1"/>
</dbReference>
<dbReference type="PRINTS" id="PR01705">
    <property type="entry name" value="TSP1REPEAT"/>
</dbReference>
<dbReference type="FunFam" id="2.20.100.10:FF:000001">
    <property type="entry name" value="semaphorin-5A isoform X1"/>
    <property type="match status" value="1"/>
</dbReference>
<keyword evidence="7" id="KW-1052">Target cell membrane</keyword>
<dbReference type="SUPFAM" id="SSF57535">
    <property type="entry name" value="Complement control module/SCR domain"/>
    <property type="match status" value="2"/>
</dbReference>
<comment type="caution">
    <text evidence="30">The sequence shown here is derived from an EMBL/GenBank/DDBJ whole genome shotgun (WGS) entry which is preliminary data.</text>
</comment>
<dbReference type="GO" id="GO:0005576">
    <property type="term" value="C:extracellular region"/>
    <property type="evidence" value="ECO:0007669"/>
    <property type="project" value="UniProtKB-SubCell"/>
</dbReference>
<dbReference type="Pfam" id="PF21195">
    <property type="entry name" value="EGF_C8A_B_C6"/>
    <property type="match status" value="1"/>
</dbReference>
<keyword evidence="20" id="KW-1053">Target membrane</keyword>
<keyword evidence="17" id="KW-0472">Membrane</keyword>
<dbReference type="GO" id="GO:0006958">
    <property type="term" value="P:complement activation, classical pathway"/>
    <property type="evidence" value="ECO:0007669"/>
    <property type="project" value="UniProtKB-KW"/>
</dbReference>
<dbReference type="SMART" id="SM00209">
    <property type="entry name" value="TSP1"/>
    <property type="match status" value="2"/>
</dbReference>
<keyword evidence="14" id="KW-0391">Immunity</keyword>
<feature type="domain" description="Sushi" evidence="28">
    <location>
        <begin position="650"/>
        <end position="711"/>
    </location>
</feature>
<dbReference type="InterPro" id="IPR020863">
    <property type="entry name" value="MACPF_CS"/>
</dbReference>
<evidence type="ECO:0000256" key="20">
    <source>
        <dbReference type="ARBA" id="ARBA00023298"/>
    </source>
</evidence>
<evidence type="ECO:0000256" key="15">
    <source>
        <dbReference type="ARBA" id="ARBA00022875"/>
    </source>
</evidence>
<dbReference type="Pfam" id="PF18434">
    <property type="entry name" value="Kazal_3"/>
    <property type="match status" value="1"/>
</dbReference>
<dbReference type="InterPro" id="IPR003884">
    <property type="entry name" value="FacI_MAC"/>
</dbReference>
<evidence type="ECO:0000256" key="9">
    <source>
        <dbReference type="ARBA" id="ARBA00022659"/>
    </source>
</evidence>
<dbReference type="Pfam" id="PF00084">
    <property type="entry name" value="Sushi"/>
    <property type="match status" value="2"/>
</dbReference>
<keyword evidence="13" id="KW-0204">Cytolysis</keyword>
<evidence type="ECO:0000256" key="4">
    <source>
        <dbReference type="ARBA" id="ARBA00022452"/>
    </source>
</evidence>
<comment type="subcellular location">
    <subcellularLocation>
        <location evidence="2">Secreted</location>
    </subcellularLocation>
    <subcellularLocation>
        <location evidence="1">Target cell membrane</location>
        <topology evidence="1">Multi-pass membrane protein</topology>
    </subcellularLocation>
</comment>
<dbReference type="PROSITE" id="PS50923">
    <property type="entry name" value="SUSHI"/>
    <property type="match status" value="2"/>
</dbReference>
<feature type="domain" description="SRCR" evidence="27">
    <location>
        <begin position="49"/>
        <end position="161"/>
    </location>
</feature>
<dbReference type="Gene3D" id="4.10.400.10">
    <property type="entry name" value="Low-density Lipoprotein Receptor"/>
    <property type="match status" value="1"/>
</dbReference>
<sequence length="865" mass="96226">MTLPGIYEPFSELLGDTAICFSSSSLPADTMKVLFAVVLSWLTAHLSLFSLVSGDRPVDCRWGPYGDWSECDGCTKTQTRTRVVQVFAQFGGTPCSDNPTDKRACVPTKGCPLELGCGERFRCSSGQCISMALVCNGDQDCEEDGSDEHNCEESSSTRVCDDHRVTPNIELTGMGFDVLTGELRSSVINTKSFGGQCRKVFSGDSRTFYRLPQSLLRYSFQVTVENDFSDEFYNSSWSYMKHTDKRETFKGGHRYQTFHNELTNDKAHRLLIIKNKVEVAQFQNNAPQYLQLSEEFWKALSALPIVYEAPAYRLLIEKYGTHFLSEGSLGGQYQVLLQFDAESMKETSTTDIDYHKCVTKVKRFLFWKKTRTTCDKLVQNLKNTKESSRNQIPVKTSILGGDPAYIAGLGFIDLENPAANREKYSKWAGSVKNFPRVTEQKLRPLYELVKEVPCSAVKKLHLKRAVEAYLEEKHPCHCRPCKNNGQALLMGTSCTCICQADTSGPSCQQGTLMEGQPGVIHGDWSCWSSWSSCSGGGRSRARTCTNPPPRMGGLHCIGESVDHQSCDDQDLEHLKTMEPHCFDSSLTPSRACKTPPPLRNGFVVDPKDNYPIGSKIAYTCIEGHYITGDPVAECTEQQNWRRQAMECKSIVCGPPPLPSDITGTPLKMTYQIGERVALSCPPGMQRDGVSEITCDSSLNWSPSLEHIRCQTVAIEVPDPSNLQCKPWEKLAEDKCVCKTPYECRSSLEVCATDTERGRSIRLNVCKVRALECLGRSFSLAEDSACDWPEDDPTPCPDCQLWEKCDERSRMCVCREQGQCSELGSTLCVMPKEGAIAVTMTECEAGIRRCRGDPISVVTLGPCLST</sequence>
<dbReference type="PROSITE" id="PS50068">
    <property type="entry name" value="LDLRA_2"/>
    <property type="match status" value="1"/>
</dbReference>
<dbReference type="PROSITE" id="PS51412">
    <property type="entry name" value="MACPF_2"/>
    <property type="match status" value="1"/>
</dbReference>
<evidence type="ECO:0000256" key="8">
    <source>
        <dbReference type="ARBA" id="ARBA00022588"/>
    </source>
</evidence>
<dbReference type="InterPro" id="IPR023415">
    <property type="entry name" value="LDLR_class-A_CS"/>
</dbReference>
<feature type="domain" description="MACPF" evidence="29">
    <location>
        <begin position="155"/>
        <end position="477"/>
    </location>
</feature>
<keyword evidence="19" id="KW-0325">Glycoprotein</keyword>
<evidence type="ECO:0000256" key="6">
    <source>
        <dbReference type="ARBA" id="ARBA00022536"/>
    </source>
</evidence>
<dbReference type="SMART" id="SM00032">
    <property type="entry name" value="CCP"/>
    <property type="match status" value="2"/>
</dbReference>
<dbReference type="CDD" id="cd00112">
    <property type="entry name" value="LDLa"/>
    <property type="match status" value="1"/>
</dbReference>
<evidence type="ECO:0000256" key="14">
    <source>
        <dbReference type="ARBA" id="ARBA00022859"/>
    </source>
</evidence>
<comment type="similarity">
    <text evidence="3">Belongs to the complement C6/C7/C8/C9 family.</text>
</comment>
<dbReference type="FunFam" id="4.10.400.10:FF:000099">
    <property type="entry name" value="Complement component C7"/>
    <property type="match status" value="1"/>
</dbReference>
<keyword evidence="12" id="KW-0677">Repeat</keyword>
<keyword evidence="16" id="KW-0473">Membrane attack complex</keyword>
<evidence type="ECO:0000259" key="29">
    <source>
        <dbReference type="PROSITE" id="PS51412"/>
    </source>
</evidence>
<dbReference type="PANTHER" id="PTHR45742:SF2">
    <property type="entry name" value="COMPLEMENT COMPONENT C7"/>
    <property type="match status" value="1"/>
</dbReference>
<dbReference type="InterPro" id="IPR048831">
    <property type="entry name" value="C8A_B_C6_EGF-like"/>
</dbReference>
<keyword evidence="10" id="KW-0812">Transmembrane</keyword>
<dbReference type="InterPro" id="IPR000436">
    <property type="entry name" value="Sushi_SCR_CCP_dom"/>
</dbReference>
<evidence type="ECO:0000256" key="18">
    <source>
        <dbReference type="ARBA" id="ARBA00023157"/>
    </source>
</evidence>
<dbReference type="InterPro" id="IPR001190">
    <property type="entry name" value="SRCR"/>
</dbReference>
<dbReference type="PROSITE" id="PS50287">
    <property type="entry name" value="SRCR_2"/>
    <property type="match status" value="1"/>
</dbReference>
<evidence type="ECO:0000256" key="11">
    <source>
        <dbReference type="ARBA" id="ARBA00022729"/>
    </source>
</evidence>
<proteinExistence type="inferred from homology"/>
<dbReference type="Pfam" id="PF21330">
    <property type="entry name" value="Kazal_C7"/>
    <property type="match status" value="1"/>
</dbReference>
<dbReference type="SMART" id="SM00192">
    <property type="entry name" value="LDLa"/>
    <property type="match status" value="1"/>
</dbReference>
<gene>
    <name evidence="30" type="ORF">JZ751_012153</name>
</gene>
<comment type="function">
    <text evidence="22">Component of the membrane attack complex (MAC), a multiprotein complex activated by the complement cascade, which inserts into a target cell membrane and forms a pore, leading to target cell membrane rupture and cell lysis. The MAC is initiated by proteolytic cleavage of C5 into complement C5b in response to the classical, alternative, lectin and GZMK complement pathways. The complement pathways consist in a cascade of proteins that leads to phagocytosis and breakdown of pathogens and signaling that strengthens the adaptive immune system. C7 serves as a membrane anchor. During MAC assembly, associates with C5b and C6 to form the C5b-7 complex, a key lipophilic precursor of the MAC complex, which associates with the outer leaflet and reduces the energy for membrane bending.</text>
</comment>
<evidence type="ECO:0000256" key="25">
    <source>
        <dbReference type="PROSITE-ProRule" id="PRU00196"/>
    </source>
</evidence>
<dbReference type="AlphaFoldDB" id="A0A8T2PRS8"/>
<evidence type="ECO:0000256" key="5">
    <source>
        <dbReference type="ARBA" id="ARBA00022525"/>
    </source>
</evidence>
<evidence type="ECO:0000259" key="28">
    <source>
        <dbReference type="PROSITE" id="PS50923"/>
    </source>
</evidence>
<comment type="caution">
    <text evidence="25">Lacks conserved residue(s) required for the propagation of feature annotation.</text>
</comment>
<dbReference type="PROSITE" id="PS00279">
    <property type="entry name" value="MACPF_1"/>
    <property type="match status" value="1"/>
</dbReference>
<dbReference type="CDD" id="cd00033">
    <property type="entry name" value="CCP"/>
    <property type="match status" value="2"/>
</dbReference>
<accession>A0A8T2PRS8</accession>
<dbReference type="PROSITE" id="PS50092">
    <property type="entry name" value="TSP1"/>
    <property type="match status" value="2"/>
</dbReference>
<dbReference type="GO" id="GO:0005579">
    <property type="term" value="C:membrane attack complex"/>
    <property type="evidence" value="ECO:0007669"/>
    <property type="project" value="UniProtKB-KW"/>
</dbReference>
<keyword evidence="31" id="KW-1185">Reference proteome</keyword>
<keyword evidence="6" id="KW-0245">EGF-like domain</keyword>
<dbReference type="InterPro" id="IPR048825">
    <property type="entry name" value="C7_KAZAL"/>
</dbReference>
<evidence type="ECO:0000256" key="17">
    <source>
        <dbReference type="ARBA" id="ARBA00023136"/>
    </source>
</evidence>
<dbReference type="OrthoDB" id="504708at2759"/>